<dbReference type="RefSeq" id="WP_200749864.1">
    <property type="nucleotide sequence ID" value="NZ_JAEOAH010000029.1"/>
</dbReference>
<dbReference type="EMBL" id="JAEOAH010000029">
    <property type="protein sequence ID" value="MBK3496396.1"/>
    <property type="molecule type" value="Genomic_DNA"/>
</dbReference>
<dbReference type="InterPro" id="IPR009267">
    <property type="entry name" value="NTP_transf_6"/>
</dbReference>
<evidence type="ECO:0000313" key="2">
    <source>
        <dbReference type="Proteomes" id="UP000618943"/>
    </source>
</evidence>
<reference evidence="1 2" key="1">
    <citation type="submission" date="2020-12" db="EMBL/GenBank/DDBJ databases">
        <title>YIM B01967 draft genome.</title>
        <authorList>
            <person name="Yan X."/>
        </authorList>
    </citation>
    <scope>NUCLEOTIDE SEQUENCE [LARGE SCALE GENOMIC DNA]</scope>
    <source>
        <strain evidence="1 2">YIM B01967</strain>
    </source>
</reference>
<dbReference type="Pfam" id="PF06042">
    <property type="entry name" value="NTP_transf_6"/>
    <property type="match status" value="1"/>
</dbReference>
<dbReference type="PANTHER" id="PTHR39166">
    <property type="entry name" value="BLL1166 PROTEIN"/>
    <property type="match status" value="1"/>
</dbReference>
<protein>
    <submittedName>
        <fullName evidence="1">Nucleotidyltransferase family protein</fullName>
    </submittedName>
</protein>
<dbReference type="PANTHER" id="PTHR39166:SF1">
    <property type="entry name" value="BLL1166 PROTEIN"/>
    <property type="match status" value="1"/>
</dbReference>
<name>A0ABS1HAD7_9BACL</name>
<evidence type="ECO:0000313" key="1">
    <source>
        <dbReference type="EMBL" id="MBK3496396.1"/>
    </source>
</evidence>
<gene>
    <name evidence="1" type="ORF">JFL43_16325</name>
</gene>
<proteinExistence type="predicted"/>
<keyword evidence="2" id="KW-1185">Reference proteome</keyword>
<sequence>MFLQSESDFIIAIEEDTWMMGILHTVQQLNLPDCWVCAGFVRSKVWDLLHDYKERTPLADIDVIYYNAEEMDEQVEKRFEQELLSIMPDEPWSVKNQARMHVLNGAASYVSSKDGMAQFPEIPTAVGVRLINSKIDVFAPYGVEGLLSYVVKPTPKFKKGMSLHNIYVKRIETKNWTKTWPKLTIKF</sequence>
<accession>A0ABS1HAD7</accession>
<dbReference type="Proteomes" id="UP000618943">
    <property type="component" value="Unassembled WGS sequence"/>
</dbReference>
<comment type="caution">
    <text evidence="1">The sequence shown here is derived from an EMBL/GenBank/DDBJ whole genome shotgun (WGS) entry which is preliminary data.</text>
</comment>
<organism evidence="1 2">
    <name type="scientific">Viridibacillus soli</name>
    <dbReference type="NCBI Taxonomy" id="2798301"/>
    <lineage>
        <taxon>Bacteria</taxon>
        <taxon>Bacillati</taxon>
        <taxon>Bacillota</taxon>
        <taxon>Bacilli</taxon>
        <taxon>Bacillales</taxon>
        <taxon>Caryophanaceae</taxon>
        <taxon>Viridibacillus</taxon>
    </lineage>
</organism>